<accession>A0ABW0EA09</accession>
<dbReference type="Pfam" id="PF04238">
    <property type="entry name" value="DUF420"/>
    <property type="match status" value="1"/>
</dbReference>
<keyword evidence="1" id="KW-1133">Transmembrane helix</keyword>
<feature type="transmembrane region" description="Helical" evidence="1">
    <location>
        <begin position="48"/>
        <end position="65"/>
    </location>
</feature>
<dbReference type="InterPro" id="IPR007352">
    <property type="entry name" value="DUF420"/>
</dbReference>
<dbReference type="PANTHER" id="PTHR37692:SF1">
    <property type="entry name" value="DUF420 DOMAIN-CONTAINING PROTEIN"/>
    <property type="match status" value="1"/>
</dbReference>
<keyword evidence="3" id="KW-1185">Reference proteome</keyword>
<protein>
    <submittedName>
        <fullName evidence="2">DUF420 domain-containing protein</fullName>
    </submittedName>
</protein>
<keyword evidence="1" id="KW-0472">Membrane</keyword>
<sequence length="178" mass="20150">MKNNDSRYLALIAVLSIAVPVLVAYLFYMPKSGDTTPVNVSFLPKLHAILNSLTALALITGFYFIKKGNQVAHRAAMFTAFVLSSLFLISYVTYHYFGQSTAYGGEGIMRSIYFFILLTHIILAAVIVPLVLLTIYFAISGQFRKHTRFSRWTFPIWLYVSVSGVLVYLMISPYYNFN</sequence>
<feature type="transmembrane region" description="Helical" evidence="1">
    <location>
        <begin position="151"/>
        <end position="171"/>
    </location>
</feature>
<organism evidence="2 3">
    <name type="scientific">Adhaeribacter terreus</name>
    <dbReference type="NCBI Taxonomy" id="529703"/>
    <lineage>
        <taxon>Bacteria</taxon>
        <taxon>Pseudomonadati</taxon>
        <taxon>Bacteroidota</taxon>
        <taxon>Cytophagia</taxon>
        <taxon>Cytophagales</taxon>
        <taxon>Hymenobacteraceae</taxon>
        <taxon>Adhaeribacter</taxon>
    </lineage>
</organism>
<evidence type="ECO:0000256" key="1">
    <source>
        <dbReference type="SAM" id="Phobius"/>
    </source>
</evidence>
<gene>
    <name evidence="2" type="ORF">ACFPIB_03715</name>
</gene>
<name>A0ABW0EA09_9BACT</name>
<dbReference type="PANTHER" id="PTHR37692">
    <property type="entry name" value="HYPOTHETICAL MEMBRANE SPANNING PROTEIN"/>
    <property type="match status" value="1"/>
</dbReference>
<feature type="transmembrane region" description="Helical" evidence="1">
    <location>
        <begin position="7"/>
        <end position="28"/>
    </location>
</feature>
<dbReference type="Proteomes" id="UP001596161">
    <property type="component" value="Unassembled WGS sequence"/>
</dbReference>
<comment type="caution">
    <text evidence="2">The sequence shown here is derived from an EMBL/GenBank/DDBJ whole genome shotgun (WGS) entry which is preliminary data.</text>
</comment>
<feature type="transmembrane region" description="Helical" evidence="1">
    <location>
        <begin position="112"/>
        <end position="139"/>
    </location>
</feature>
<proteinExistence type="predicted"/>
<reference evidence="3" key="1">
    <citation type="journal article" date="2019" name="Int. J. Syst. Evol. Microbiol.">
        <title>The Global Catalogue of Microorganisms (GCM) 10K type strain sequencing project: providing services to taxonomists for standard genome sequencing and annotation.</title>
        <authorList>
            <consortium name="The Broad Institute Genomics Platform"/>
            <consortium name="The Broad Institute Genome Sequencing Center for Infectious Disease"/>
            <person name="Wu L."/>
            <person name="Ma J."/>
        </authorList>
    </citation>
    <scope>NUCLEOTIDE SEQUENCE [LARGE SCALE GENOMIC DNA]</scope>
    <source>
        <strain evidence="3">KACC 12602</strain>
    </source>
</reference>
<evidence type="ECO:0000313" key="3">
    <source>
        <dbReference type="Proteomes" id="UP001596161"/>
    </source>
</evidence>
<keyword evidence="1" id="KW-0812">Transmembrane</keyword>
<feature type="transmembrane region" description="Helical" evidence="1">
    <location>
        <begin position="77"/>
        <end position="97"/>
    </location>
</feature>
<dbReference type="RefSeq" id="WP_378016084.1">
    <property type="nucleotide sequence ID" value="NZ_JBHSKT010000002.1"/>
</dbReference>
<evidence type="ECO:0000313" key="2">
    <source>
        <dbReference type="EMBL" id="MFC5269704.1"/>
    </source>
</evidence>
<dbReference type="EMBL" id="JBHSKT010000002">
    <property type="protein sequence ID" value="MFC5269704.1"/>
    <property type="molecule type" value="Genomic_DNA"/>
</dbReference>